<sequence>MKVNELGDTVAAGLPESLQTNQCIQMLHLHHTAISSQGARSLLGTLRGRAGIDLEVEPVKVPKSSAPPRSMKSNVSPLFRVASAWKGGSSSE</sequence>
<accession>A0A139A554</accession>
<reference evidence="1 2" key="1">
    <citation type="journal article" date="2015" name="Genome Biol. Evol.">
        <title>Phylogenomic analyses indicate that early fungi evolved digesting cell walls of algal ancestors of land plants.</title>
        <authorList>
            <person name="Chang Y."/>
            <person name="Wang S."/>
            <person name="Sekimoto S."/>
            <person name="Aerts A.L."/>
            <person name="Choi C."/>
            <person name="Clum A."/>
            <person name="LaButti K.M."/>
            <person name="Lindquist E.A."/>
            <person name="Yee Ngan C."/>
            <person name="Ohm R.A."/>
            <person name="Salamov A.A."/>
            <person name="Grigoriev I.V."/>
            <person name="Spatafora J.W."/>
            <person name="Berbee M.L."/>
        </authorList>
    </citation>
    <scope>NUCLEOTIDE SEQUENCE [LARGE SCALE GENOMIC DNA]</scope>
    <source>
        <strain evidence="1 2">JEL478</strain>
    </source>
</reference>
<dbReference type="Gene3D" id="3.80.10.10">
    <property type="entry name" value="Ribonuclease Inhibitor"/>
    <property type="match status" value="1"/>
</dbReference>
<organism evidence="1 2">
    <name type="scientific">Gonapodya prolifera (strain JEL478)</name>
    <name type="common">Monoblepharis prolifera</name>
    <dbReference type="NCBI Taxonomy" id="1344416"/>
    <lineage>
        <taxon>Eukaryota</taxon>
        <taxon>Fungi</taxon>
        <taxon>Fungi incertae sedis</taxon>
        <taxon>Chytridiomycota</taxon>
        <taxon>Chytridiomycota incertae sedis</taxon>
        <taxon>Monoblepharidomycetes</taxon>
        <taxon>Monoblepharidales</taxon>
        <taxon>Gonapodyaceae</taxon>
        <taxon>Gonapodya</taxon>
    </lineage>
</organism>
<dbReference type="InterPro" id="IPR032675">
    <property type="entry name" value="LRR_dom_sf"/>
</dbReference>
<name>A0A139A554_GONPJ</name>
<evidence type="ECO:0000313" key="2">
    <source>
        <dbReference type="Proteomes" id="UP000070544"/>
    </source>
</evidence>
<dbReference type="AlphaFoldDB" id="A0A139A554"/>
<dbReference type="SUPFAM" id="SSF52047">
    <property type="entry name" value="RNI-like"/>
    <property type="match status" value="1"/>
</dbReference>
<gene>
    <name evidence="1" type="ORF">M427DRAFT_419352</name>
</gene>
<proteinExistence type="predicted"/>
<evidence type="ECO:0000313" key="1">
    <source>
        <dbReference type="EMBL" id="KXS11768.1"/>
    </source>
</evidence>
<keyword evidence="2" id="KW-1185">Reference proteome</keyword>
<dbReference type="Proteomes" id="UP000070544">
    <property type="component" value="Unassembled WGS sequence"/>
</dbReference>
<protein>
    <submittedName>
        <fullName evidence="1">Uncharacterized protein</fullName>
    </submittedName>
</protein>
<dbReference type="EMBL" id="KQ965796">
    <property type="protein sequence ID" value="KXS11768.1"/>
    <property type="molecule type" value="Genomic_DNA"/>
</dbReference>